<dbReference type="GeneID" id="44997362"/>
<dbReference type="KEGG" id="cac:CA_C0851"/>
<evidence type="ECO:0000256" key="3">
    <source>
        <dbReference type="ARBA" id="ARBA00022723"/>
    </source>
</evidence>
<dbReference type="EMBL" id="AE001437">
    <property type="protein sequence ID" value="AAK78827.1"/>
    <property type="molecule type" value="Genomic_DNA"/>
</dbReference>
<dbReference type="InterPro" id="IPR004183">
    <property type="entry name" value="Xdiol_dOase_suB"/>
</dbReference>
<evidence type="ECO:0000256" key="1">
    <source>
        <dbReference type="ARBA" id="ARBA00001947"/>
    </source>
</evidence>
<dbReference type="STRING" id="272562.CA_C0851"/>
<evidence type="ECO:0000256" key="2">
    <source>
        <dbReference type="ARBA" id="ARBA00007581"/>
    </source>
</evidence>
<evidence type="ECO:0000256" key="4">
    <source>
        <dbReference type="ARBA" id="ARBA00022833"/>
    </source>
</evidence>
<keyword evidence="3" id="KW-0479">Metal-binding</keyword>
<dbReference type="HOGENOM" id="CLU_046582_2_1_9"/>
<dbReference type="eggNOG" id="COG3384">
    <property type="taxonomic scope" value="Bacteria"/>
</dbReference>
<dbReference type="PIR" id="H97004">
    <property type="entry name" value="H97004"/>
</dbReference>
<reference evidence="7 8" key="1">
    <citation type="journal article" date="2001" name="J. Bacteriol.">
        <title>Genome sequence and comparative analysis of the solvent-producing bacterium Clostridium acetobutylicum.</title>
        <authorList>
            <person name="Nolling J."/>
            <person name="Breton G."/>
            <person name="Omelchenko M.V."/>
            <person name="Makarova K.S."/>
            <person name="Zeng Q."/>
            <person name="Gibson R."/>
            <person name="Lee H.M."/>
            <person name="Dubois J."/>
            <person name="Qiu D."/>
            <person name="Hitti J."/>
            <person name="Wolf Y.I."/>
            <person name="Tatusov R.L."/>
            <person name="Sabathe F."/>
            <person name="Doucette-Stamm L."/>
            <person name="Soucaille P."/>
            <person name="Daly M.J."/>
            <person name="Bennett G.N."/>
            <person name="Koonin E.V."/>
            <person name="Smith D.R."/>
        </authorList>
    </citation>
    <scope>NUCLEOTIDE SEQUENCE [LARGE SCALE GENOMIC DNA]</scope>
    <source>
        <strain evidence="8">ATCC 824 / DSM 792 / JCM 1419 / LMG 5710 / VKM B-1787</strain>
    </source>
</reference>
<keyword evidence="4" id="KW-0862">Zinc</keyword>
<dbReference type="OrthoDB" id="9790889at2"/>
<accession>Q97KR6</accession>
<dbReference type="InterPro" id="IPR014436">
    <property type="entry name" value="Extradiol_dOase_DODA"/>
</dbReference>
<dbReference type="RefSeq" id="WP_010964169.1">
    <property type="nucleotide sequence ID" value="NC_003030.1"/>
</dbReference>
<keyword evidence="8" id="KW-1185">Reference proteome</keyword>
<dbReference type="GO" id="GO:0016702">
    <property type="term" value="F:oxidoreductase activity, acting on single donors with incorporation of molecular oxygen, incorporation of two atoms of oxygen"/>
    <property type="evidence" value="ECO:0007669"/>
    <property type="project" value="UniProtKB-ARBA"/>
</dbReference>
<feature type="domain" description="Extradiol ring-cleavage dioxygenase class III enzyme subunit B" evidence="6">
    <location>
        <begin position="25"/>
        <end position="250"/>
    </location>
</feature>
<dbReference type="AlphaFoldDB" id="Q97KR6"/>
<keyword evidence="5" id="KW-0560">Oxidoreductase</keyword>
<sequence>MISPMFICHGSPELILQDNQYTKCLQKLGSEIKPRAIVVFTAHFEKETTTICFRDEAYKTIHDFYGFKDELYAVDYPAIGSKGVAKDISNLLNKRNIDNVFDEKRGLDHGTWSILKLMFPKADVPVVQISVNPYLPIDKQYNIGRAIRELSDKDVLVIGSGATVHNLKTLKWNNSTPDIWAVEFDDWIINKVKNKDLESLFNYRKLAPNAKIAVPREEHIVPLFIALGSGNLKENPEVLCRIYEYGSLSYICIKF</sequence>
<dbReference type="Gene3D" id="3.40.830.10">
    <property type="entry name" value="LigB-like"/>
    <property type="match status" value="1"/>
</dbReference>
<dbReference type="SUPFAM" id="SSF53213">
    <property type="entry name" value="LigB-like"/>
    <property type="match status" value="1"/>
</dbReference>
<dbReference type="PIRSF" id="PIRSF006157">
    <property type="entry name" value="Doxgns_DODA"/>
    <property type="match status" value="1"/>
</dbReference>
<dbReference type="CDD" id="cd07363">
    <property type="entry name" value="45_DOPA_Dioxygenase"/>
    <property type="match status" value="1"/>
</dbReference>
<dbReference type="GO" id="GO:0008270">
    <property type="term" value="F:zinc ion binding"/>
    <property type="evidence" value="ECO:0007669"/>
    <property type="project" value="InterPro"/>
</dbReference>
<comment type="similarity">
    <text evidence="2">Belongs to the DODA-type extradiol aromatic ring-opening dioxygenase family.</text>
</comment>
<dbReference type="PANTHER" id="PTHR30096">
    <property type="entry name" value="4,5-DOPA DIOXYGENASE EXTRADIOL-LIKE PROTEIN"/>
    <property type="match status" value="1"/>
</dbReference>
<organism evidence="7 8">
    <name type="scientific">Clostridium acetobutylicum (strain ATCC 824 / DSM 792 / JCM 1419 / IAM 19013 / LMG 5710 / NBRC 13948 / NRRL B-527 / VKM B-1787 / 2291 / W)</name>
    <dbReference type="NCBI Taxonomy" id="272562"/>
    <lineage>
        <taxon>Bacteria</taxon>
        <taxon>Bacillati</taxon>
        <taxon>Bacillota</taxon>
        <taxon>Clostridia</taxon>
        <taxon>Eubacteriales</taxon>
        <taxon>Clostridiaceae</taxon>
        <taxon>Clostridium</taxon>
    </lineage>
</organism>
<evidence type="ECO:0000256" key="5">
    <source>
        <dbReference type="ARBA" id="ARBA00023002"/>
    </source>
</evidence>
<gene>
    <name evidence="7" type="ordered locus">CA_C0851</name>
</gene>
<dbReference type="PANTHER" id="PTHR30096:SF0">
    <property type="entry name" value="4,5-DOPA DIOXYGENASE EXTRADIOL-LIKE PROTEIN"/>
    <property type="match status" value="1"/>
</dbReference>
<name>Q97KR6_CLOAB</name>
<protein>
    <submittedName>
        <fullName evidence="7">Ortholog ygiD E.coli</fullName>
    </submittedName>
</protein>
<dbReference type="PATRIC" id="fig|272562.8.peg.1057"/>
<dbReference type="GO" id="GO:0008198">
    <property type="term" value="F:ferrous iron binding"/>
    <property type="evidence" value="ECO:0007669"/>
    <property type="project" value="InterPro"/>
</dbReference>
<evidence type="ECO:0000313" key="7">
    <source>
        <dbReference type="EMBL" id="AAK78827.1"/>
    </source>
</evidence>
<evidence type="ECO:0000313" key="8">
    <source>
        <dbReference type="Proteomes" id="UP000000814"/>
    </source>
</evidence>
<dbReference type="Pfam" id="PF02900">
    <property type="entry name" value="LigB"/>
    <property type="match status" value="1"/>
</dbReference>
<proteinExistence type="inferred from homology"/>
<dbReference type="Proteomes" id="UP000000814">
    <property type="component" value="Chromosome"/>
</dbReference>
<comment type="cofactor">
    <cofactor evidence="1">
        <name>Zn(2+)</name>
        <dbReference type="ChEBI" id="CHEBI:29105"/>
    </cofactor>
</comment>
<evidence type="ECO:0000259" key="6">
    <source>
        <dbReference type="Pfam" id="PF02900"/>
    </source>
</evidence>